<dbReference type="InterPro" id="IPR046341">
    <property type="entry name" value="SET_dom_sf"/>
</dbReference>
<dbReference type="EMBL" id="JAPZBO010000001">
    <property type="protein sequence ID" value="KAJ5331544.1"/>
    <property type="molecule type" value="Genomic_DNA"/>
</dbReference>
<dbReference type="InterPro" id="IPR050600">
    <property type="entry name" value="SETD3_SETD6_MTase"/>
</dbReference>
<reference evidence="2" key="2">
    <citation type="journal article" date="2023" name="IMA Fungus">
        <title>Comparative genomic study of the Penicillium genus elucidates a diverse pangenome and 15 lateral gene transfer events.</title>
        <authorList>
            <person name="Petersen C."/>
            <person name="Sorensen T."/>
            <person name="Nielsen M.R."/>
            <person name="Sondergaard T.E."/>
            <person name="Sorensen J.L."/>
            <person name="Fitzpatrick D.A."/>
            <person name="Frisvad J.C."/>
            <person name="Nielsen K.L."/>
        </authorList>
    </citation>
    <scope>NUCLEOTIDE SEQUENCE</scope>
    <source>
        <strain evidence="2">IBT 21472</strain>
    </source>
</reference>
<dbReference type="Gene3D" id="3.90.1410.10">
    <property type="entry name" value="set domain protein methyltransferase, domain 1"/>
    <property type="match status" value="1"/>
</dbReference>
<dbReference type="PANTHER" id="PTHR13271">
    <property type="entry name" value="UNCHARACTERIZED PUTATIVE METHYLTRANSFERASE"/>
    <property type="match status" value="1"/>
</dbReference>
<protein>
    <recommendedName>
        <fullName evidence="4">SET domain-containing protein</fullName>
    </recommendedName>
</protein>
<dbReference type="OrthoDB" id="441812at2759"/>
<accession>A0A9W9QD75</accession>
<dbReference type="PANTHER" id="PTHR13271:SF76">
    <property type="entry name" value="SET DOMAIN-CONTAINING PROTEIN 8"/>
    <property type="match status" value="1"/>
</dbReference>
<reference evidence="2" key="1">
    <citation type="submission" date="2022-12" db="EMBL/GenBank/DDBJ databases">
        <authorList>
            <person name="Petersen C."/>
        </authorList>
    </citation>
    <scope>NUCLEOTIDE SEQUENCE</scope>
    <source>
        <strain evidence="2">IBT 21472</strain>
    </source>
</reference>
<keyword evidence="1" id="KW-0175">Coiled coil</keyword>
<dbReference type="GO" id="GO:0016279">
    <property type="term" value="F:protein-lysine N-methyltransferase activity"/>
    <property type="evidence" value="ECO:0007669"/>
    <property type="project" value="TreeGrafter"/>
</dbReference>
<evidence type="ECO:0000256" key="1">
    <source>
        <dbReference type="SAM" id="Coils"/>
    </source>
</evidence>
<keyword evidence="3" id="KW-1185">Reference proteome</keyword>
<dbReference type="SUPFAM" id="SSF82199">
    <property type="entry name" value="SET domain"/>
    <property type="match status" value="1"/>
</dbReference>
<dbReference type="GO" id="GO:0005634">
    <property type="term" value="C:nucleus"/>
    <property type="evidence" value="ECO:0007669"/>
    <property type="project" value="TreeGrafter"/>
</dbReference>
<evidence type="ECO:0000313" key="3">
    <source>
        <dbReference type="Proteomes" id="UP001147746"/>
    </source>
</evidence>
<name>A0A9W9QD75_9EURO</name>
<comment type="caution">
    <text evidence="2">The sequence shown here is derived from an EMBL/GenBank/DDBJ whole genome shotgun (WGS) entry which is preliminary data.</text>
</comment>
<dbReference type="AlphaFoldDB" id="A0A9W9QD75"/>
<dbReference type="Proteomes" id="UP001147746">
    <property type="component" value="Unassembled WGS sequence"/>
</dbReference>
<organism evidence="2 3">
    <name type="scientific">Penicillium atrosanguineum</name>
    <dbReference type="NCBI Taxonomy" id="1132637"/>
    <lineage>
        <taxon>Eukaryota</taxon>
        <taxon>Fungi</taxon>
        <taxon>Dikarya</taxon>
        <taxon>Ascomycota</taxon>
        <taxon>Pezizomycotina</taxon>
        <taxon>Eurotiomycetes</taxon>
        <taxon>Eurotiomycetidae</taxon>
        <taxon>Eurotiales</taxon>
        <taxon>Aspergillaceae</taxon>
        <taxon>Penicillium</taxon>
    </lineage>
</organism>
<evidence type="ECO:0008006" key="4">
    <source>
        <dbReference type="Google" id="ProtNLM"/>
    </source>
</evidence>
<proteinExistence type="predicted"/>
<dbReference type="CDD" id="cd10527">
    <property type="entry name" value="SET_LSMT"/>
    <property type="match status" value="1"/>
</dbReference>
<feature type="coiled-coil region" evidence="1">
    <location>
        <begin position="400"/>
        <end position="430"/>
    </location>
</feature>
<sequence length="494" mass="55438">MKREYLQLGSLPAWLKLNGIDANGVACQQLGSSESGADKGNALVAIENKSSGESDASPEVLLRVPSSLVLSLETVHDYSKSDHHLREVLEAVGDFGRTPRGAIMIFLLVQFTHSCLEMPKHIGVSSPWTEYIKFMPPCFPLPTFYSAEEQELLRGTSLGDAVAAKESSLEREFEHLRQSTEHIDWCQLCWWDEGTGKMTLDDLKYADAAYRSRMVDLPGSGHAMVPCVDMANHTSEEEVNALYEADSDGNAILQLRWGKSVQPGDEVTITYGEEKPASEMIFSYGFLDSNRTEAKQVFLDMTIPSDDPLAIAKNMICREAPGIRISMAQDTSENSHQTIWDSSIVWWACVNEEDGLEIGVTQTTEGTRELETIWKGENIRAPTQLRDLLATDPAWEIFQLRAVMLVLERLEAQLSILQETEEVLNNLRENETLFNNLFRPEIFTLVTRLRKLEAELLEQAVGDLLKQRKELIASKTVTAYLAQQQQAEEVEDFS</sequence>
<gene>
    <name evidence="2" type="ORF">N7476_001327</name>
</gene>
<evidence type="ECO:0000313" key="2">
    <source>
        <dbReference type="EMBL" id="KAJ5331544.1"/>
    </source>
</evidence>